<dbReference type="InterPro" id="IPR032675">
    <property type="entry name" value="LRR_dom_sf"/>
</dbReference>
<evidence type="ECO:0000313" key="3">
    <source>
        <dbReference type="EMBL" id="SPC86942.1"/>
    </source>
</evidence>
<organism evidence="3">
    <name type="scientific">Fagus sylvatica</name>
    <name type="common">Beechnut</name>
    <dbReference type="NCBI Taxonomy" id="28930"/>
    <lineage>
        <taxon>Eukaryota</taxon>
        <taxon>Viridiplantae</taxon>
        <taxon>Streptophyta</taxon>
        <taxon>Embryophyta</taxon>
        <taxon>Tracheophyta</taxon>
        <taxon>Spermatophyta</taxon>
        <taxon>Magnoliopsida</taxon>
        <taxon>eudicotyledons</taxon>
        <taxon>Gunneridae</taxon>
        <taxon>Pentapetalae</taxon>
        <taxon>rosids</taxon>
        <taxon>fabids</taxon>
        <taxon>Fagales</taxon>
        <taxon>Fagaceae</taxon>
        <taxon>Fagus</taxon>
    </lineage>
</organism>
<dbReference type="CDD" id="cd22160">
    <property type="entry name" value="F-box_AtFBL13-like"/>
    <property type="match status" value="1"/>
</dbReference>
<dbReference type="InterPro" id="IPR001810">
    <property type="entry name" value="F-box_dom"/>
</dbReference>
<name>A0A2N9FI67_FAGSY</name>
<evidence type="ECO:0000256" key="1">
    <source>
        <dbReference type="SAM" id="MobiDB-lite"/>
    </source>
</evidence>
<dbReference type="InterPro" id="IPR055357">
    <property type="entry name" value="LRR_At1g61320_AtMIF1"/>
</dbReference>
<dbReference type="SUPFAM" id="SSF52058">
    <property type="entry name" value="L domain-like"/>
    <property type="match status" value="1"/>
</dbReference>
<dbReference type="SMART" id="SM00256">
    <property type="entry name" value="FBOX"/>
    <property type="match status" value="1"/>
</dbReference>
<protein>
    <recommendedName>
        <fullName evidence="2">F-box domain-containing protein</fullName>
    </recommendedName>
</protein>
<dbReference type="SUPFAM" id="SSF81383">
    <property type="entry name" value="F-box domain"/>
    <property type="match status" value="1"/>
</dbReference>
<feature type="domain" description="F-box" evidence="2">
    <location>
        <begin position="85"/>
        <end position="126"/>
    </location>
</feature>
<accession>A0A2N9FI67</accession>
<dbReference type="Pfam" id="PF00646">
    <property type="entry name" value="F-box"/>
    <property type="match status" value="1"/>
</dbReference>
<dbReference type="InterPro" id="IPR036047">
    <property type="entry name" value="F-box-like_dom_sf"/>
</dbReference>
<dbReference type="EMBL" id="OIVN01000888">
    <property type="protein sequence ID" value="SPC86942.1"/>
    <property type="molecule type" value="Genomic_DNA"/>
</dbReference>
<proteinExistence type="predicted"/>
<dbReference type="PANTHER" id="PTHR34145">
    <property type="entry name" value="OS02G0105600 PROTEIN"/>
    <property type="match status" value="1"/>
</dbReference>
<dbReference type="PANTHER" id="PTHR34145:SF28">
    <property type="entry name" value="F-BOX DOMAIN-CONTAINING PROTEIN"/>
    <property type="match status" value="1"/>
</dbReference>
<feature type="region of interest" description="Disordered" evidence="1">
    <location>
        <begin position="1"/>
        <end position="26"/>
    </location>
</feature>
<dbReference type="AlphaFoldDB" id="A0A2N9FI67"/>
<reference evidence="3" key="1">
    <citation type="submission" date="2018-02" db="EMBL/GenBank/DDBJ databases">
        <authorList>
            <person name="Cohen D.B."/>
            <person name="Kent A.D."/>
        </authorList>
    </citation>
    <scope>NUCLEOTIDE SEQUENCE</scope>
</reference>
<dbReference type="InterPro" id="IPR053781">
    <property type="entry name" value="F-box_AtFBL13-like"/>
</dbReference>
<dbReference type="Gene3D" id="1.20.1280.50">
    <property type="match status" value="1"/>
</dbReference>
<evidence type="ECO:0000259" key="2">
    <source>
        <dbReference type="SMART" id="SM00256"/>
    </source>
</evidence>
<sequence length="530" mass="61191">MLKSLLQKSSRKKLSTGEEKKDTITVDERAIPMDLVSQAPSVCGKRTRRSFNSIDKTVGQRRKRSAEDLNKLDRRVESRDLISQLPEHIIHHILSLLRDAKDAARTSCLSRRWRQIWTSFSILKYDQDKIQEQEGCLDMSNKQMMFKDFVDNSLKSHLEQKLSIQKLVLHITAYDFTLARHMNRWINVAIKNNMKELDVNVVVKERKHYSLPRTVFAAKSITGLRLHGCKLRSCSDIKLPQLQKLYLRKVRVDQQTIENLISSCPLIEDLRFIYCTGLKDLKVSSLLKLDRVEVHHCHVLTDIIVKAPNLQTFWYRGEKSMPCKVDLVACVSLKRLTLEDANMTDGMFQDQFASLPLLEKLDLSKCNNLKNITISSIRLKRLVLRECKNLMEADIDAPNLFSFVFKGDKMPFSFSNPLSLNEAQFSFGPVHTDSREFRLGDEDALWFARLRELLEKLKHSNDLKLVVRSNKNVIIHENLEEILLPPQSDLKLEIIKPSTGFEKLLDNLLRTSHPEILSIVSSSNSEFPKV</sequence>
<dbReference type="Pfam" id="PF23622">
    <property type="entry name" value="LRR_At1g61320_AtMIF1"/>
    <property type="match status" value="2"/>
</dbReference>
<dbReference type="InterPro" id="IPR053772">
    <property type="entry name" value="At1g61320/At1g61330-like"/>
</dbReference>
<feature type="compositionally biased region" description="Basic and acidic residues" evidence="1">
    <location>
        <begin position="15"/>
        <end position="26"/>
    </location>
</feature>
<dbReference type="Gene3D" id="3.80.10.10">
    <property type="entry name" value="Ribonuclease Inhibitor"/>
    <property type="match status" value="2"/>
</dbReference>
<gene>
    <name evidence="3" type="ORF">FSB_LOCUS14824</name>
</gene>